<evidence type="ECO:0008006" key="3">
    <source>
        <dbReference type="Google" id="ProtNLM"/>
    </source>
</evidence>
<reference evidence="1 2" key="1">
    <citation type="submission" date="2017-07" db="EMBL/GenBank/DDBJ databases">
        <title>Flavobacterium cyanobacteriorum sp. nov., isolated from cyanobacterial aggregates in a eutrophic lake.</title>
        <authorList>
            <person name="Cai H."/>
        </authorList>
    </citation>
    <scope>NUCLEOTIDE SEQUENCE [LARGE SCALE GENOMIC DNA]</scope>
    <source>
        <strain evidence="1 2">TH021</strain>
    </source>
</reference>
<sequence length="191" mass="21948">MKKNIIVIAISALLAFGCSEDKETVINNETSTAKISAATGRVKGEIPPGLNVFTTLQKANTLTLADMLELYKQDISKSQGQDFDTNLKNIWFIKLNRKALNEGNEEQKMFLISQQMEMENNLPHFNSFYTLLLSVNSIDKTEKMNLSNRFKDKNIQVIREIKWHTPDEKKEKETELLLAQRNFGMQQQFSK</sequence>
<organism evidence="1 2">
    <name type="scientific">Flavobacterium cyanobacteriorum</name>
    <dbReference type="NCBI Taxonomy" id="2022802"/>
    <lineage>
        <taxon>Bacteria</taxon>
        <taxon>Pseudomonadati</taxon>
        <taxon>Bacteroidota</taxon>
        <taxon>Flavobacteriia</taxon>
        <taxon>Flavobacteriales</taxon>
        <taxon>Flavobacteriaceae</taxon>
        <taxon>Flavobacterium</taxon>
    </lineage>
</organism>
<proteinExistence type="predicted"/>
<dbReference type="EMBL" id="NOXV01000302">
    <property type="protein sequence ID" value="OYQ33007.1"/>
    <property type="molecule type" value="Genomic_DNA"/>
</dbReference>
<dbReference type="RefSeq" id="WP_094416581.1">
    <property type="nucleotide sequence ID" value="NZ_NOXV01000302.1"/>
</dbReference>
<gene>
    <name evidence="1" type="ORF">CHU92_13890</name>
</gene>
<name>A0A255YUV1_9FLAO</name>
<dbReference type="AlphaFoldDB" id="A0A255YUV1"/>
<comment type="caution">
    <text evidence="1">The sequence shown here is derived from an EMBL/GenBank/DDBJ whole genome shotgun (WGS) entry which is preliminary data.</text>
</comment>
<evidence type="ECO:0000313" key="1">
    <source>
        <dbReference type="EMBL" id="OYQ33007.1"/>
    </source>
</evidence>
<accession>A0A255YUV1</accession>
<dbReference type="OrthoDB" id="1340607at2"/>
<dbReference type="PROSITE" id="PS51257">
    <property type="entry name" value="PROKAR_LIPOPROTEIN"/>
    <property type="match status" value="1"/>
</dbReference>
<keyword evidence="2" id="KW-1185">Reference proteome</keyword>
<dbReference type="Proteomes" id="UP000216605">
    <property type="component" value="Unassembled WGS sequence"/>
</dbReference>
<protein>
    <recommendedName>
        <fullName evidence="3">Lipoprotein</fullName>
    </recommendedName>
</protein>
<evidence type="ECO:0000313" key="2">
    <source>
        <dbReference type="Proteomes" id="UP000216605"/>
    </source>
</evidence>